<dbReference type="GO" id="GO:0005886">
    <property type="term" value="C:plasma membrane"/>
    <property type="evidence" value="ECO:0007669"/>
    <property type="project" value="UniProtKB-SubCell"/>
</dbReference>
<evidence type="ECO:0000256" key="1">
    <source>
        <dbReference type="ARBA" id="ARBA00004141"/>
    </source>
</evidence>
<organism evidence="15 16">
    <name type="scientific">Beggiatoa leptomitoformis</name>
    <dbReference type="NCBI Taxonomy" id="288004"/>
    <lineage>
        <taxon>Bacteria</taxon>
        <taxon>Pseudomonadati</taxon>
        <taxon>Pseudomonadota</taxon>
        <taxon>Gammaproteobacteria</taxon>
        <taxon>Thiotrichales</taxon>
        <taxon>Thiotrichaceae</taxon>
        <taxon>Beggiatoa</taxon>
    </lineage>
</organism>
<evidence type="ECO:0000313" key="16">
    <source>
        <dbReference type="Proteomes" id="UP000234271"/>
    </source>
</evidence>
<dbReference type="KEGG" id="blep:AL038_10610"/>
<comment type="catalytic activity">
    <reaction evidence="12">
        <text>K(+)(in) + H(+)(in) = K(+)(out) + H(+)(out)</text>
        <dbReference type="Rhea" id="RHEA:28490"/>
        <dbReference type="ChEBI" id="CHEBI:15378"/>
        <dbReference type="ChEBI" id="CHEBI:29103"/>
    </reaction>
</comment>
<evidence type="ECO:0000256" key="6">
    <source>
        <dbReference type="ARBA" id="ARBA00022692"/>
    </source>
</evidence>
<keyword evidence="8 12" id="KW-0630">Potassium</keyword>
<keyword evidence="5 12" id="KW-0633">Potassium transport</keyword>
<dbReference type="OrthoDB" id="9805577at2"/>
<dbReference type="Pfam" id="PF02705">
    <property type="entry name" value="K_trans"/>
    <property type="match status" value="1"/>
</dbReference>
<feature type="transmembrane region" description="Helical" evidence="12">
    <location>
        <begin position="12"/>
        <end position="33"/>
    </location>
</feature>
<dbReference type="HAMAP" id="MF_01522">
    <property type="entry name" value="Kup"/>
    <property type="match status" value="1"/>
</dbReference>
<keyword evidence="10 12" id="KW-0406">Ion transport</keyword>
<evidence type="ECO:0000256" key="4">
    <source>
        <dbReference type="ARBA" id="ARBA00022475"/>
    </source>
</evidence>
<evidence type="ECO:0000259" key="13">
    <source>
        <dbReference type="Pfam" id="PF02705"/>
    </source>
</evidence>
<feature type="domain" description="K+ potassium transporter C-terminal" evidence="14">
    <location>
        <begin position="485"/>
        <end position="638"/>
    </location>
</feature>
<evidence type="ECO:0000256" key="8">
    <source>
        <dbReference type="ARBA" id="ARBA00022958"/>
    </source>
</evidence>
<keyword evidence="16" id="KW-1185">Reference proteome</keyword>
<dbReference type="AlphaFoldDB" id="A0A2N9YJF4"/>
<keyword evidence="3 12" id="KW-0813">Transport</keyword>
<evidence type="ECO:0000313" key="15">
    <source>
        <dbReference type="EMBL" id="AUI70640.1"/>
    </source>
</evidence>
<dbReference type="GO" id="GO:0015293">
    <property type="term" value="F:symporter activity"/>
    <property type="evidence" value="ECO:0007669"/>
    <property type="project" value="UniProtKB-UniRule"/>
</dbReference>
<evidence type="ECO:0000256" key="3">
    <source>
        <dbReference type="ARBA" id="ARBA00022448"/>
    </source>
</evidence>
<evidence type="ECO:0000256" key="7">
    <source>
        <dbReference type="ARBA" id="ARBA00022847"/>
    </source>
</evidence>
<dbReference type="STRING" id="288004.AL038_10610"/>
<protein>
    <recommendedName>
        <fullName evidence="12">Probable potassium transport system protein Kup</fullName>
    </recommendedName>
</protein>
<dbReference type="PANTHER" id="PTHR30540:SF79">
    <property type="entry name" value="LOW AFFINITY POTASSIUM TRANSPORT SYSTEM PROTEIN KUP"/>
    <property type="match status" value="1"/>
</dbReference>
<comment type="function">
    <text evidence="12">Transport of potassium into the cell. Likely operates as a K(+):H(+) symporter.</text>
</comment>
<evidence type="ECO:0000256" key="2">
    <source>
        <dbReference type="ARBA" id="ARBA00007019"/>
    </source>
</evidence>
<feature type="transmembrane region" description="Helical" evidence="12">
    <location>
        <begin position="403"/>
        <end position="422"/>
    </location>
</feature>
<feature type="transmembrane region" description="Helical" evidence="12">
    <location>
        <begin position="53"/>
        <end position="72"/>
    </location>
</feature>
<evidence type="ECO:0000256" key="10">
    <source>
        <dbReference type="ARBA" id="ARBA00023065"/>
    </source>
</evidence>
<evidence type="ECO:0000259" key="14">
    <source>
        <dbReference type="Pfam" id="PF22776"/>
    </source>
</evidence>
<feature type="transmembrane region" description="Helical" evidence="12">
    <location>
        <begin position="343"/>
        <end position="362"/>
    </location>
</feature>
<dbReference type="InterPro" id="IPR003855">
    <property type="entry name" value="K+_transporter"/>
</dbReference>
<feature type="transmembrane region" description="Helical" evidence="12">
    <location>
        <begin position="368"/>
        <end position="391"/>
    </location>
</feature>
<feature type="transmembrane region" description="Helical" evidence="12">
    <location>
        <begin position="174"/>
        <end position="207"/>
    </location>
</feature>
<dbReference type="Pfam" id="PF22776">
    <property type="entry name" value="K_trans_C"/>
    <property type="match status" value="1"/>
</dbReference>
<accession>A0A2N9YJF4</accession>
<sequence>MHTEQTHSKQYFLKLTIGALGVVYGDIGTSPLYALKECFSATNGISVTPDNVFGILSLIFWSLMLVVSLKYVTFIMRADNNGEGGILALTALTLHSRKKDPRKAWTMIILGMIGASLFYGDGIITPAISVLSAVEGLEIASDALKSYVVPVTIAVLIVLFAFQRLGTASVGAFFGPIMCVWFSVLALLGVISIAQHPSILLAFLPFYAIEFVVNNGMQAFFILGSVVLVMTGAEALYADMGHFGKKPIQKAWFYFVCPALLLNYFGQGALLITNPQSVVNPFYLLAPSWATYPLVALATLATVIASQAVISGVFSLTRQAIQLDICPRMEIAHTSEAEVGQIYVPRINSLLLIAIIILVLGFESSSNLAAAYGIAVTGTMVITTLLAFIALRKMWHWKPWLSMTAIIVFLGIDLLFFTANIVKIPQGGWFPIIVSIAIFGLMFTWKQGRALLAERLKAETLPIKDFLSMIDPQNPYDSGVLRVQGTAIFMASHQLGIPPALLHNLKHNKVIHERVVLLTLVVEDIPYIKDSERVRVQALGQNFYRVVAQCGFKEIPNMQHILDLCQPYCLSFEELDTTFFLGRETLIPAQKTTNSSWIALTGWRQRLFIRMLRNSRSATDFFKIPSNRVIEIGTQIQL</sequence>
<keyword evidence="9 12" id="KW-1133">Transmembrane helix</keyword>
<keyword evidence="4 12" id="KW-1003">Cell membrane</keyword>
<comment type="subcellular location">
    <subcellularLocation>
        <location evidence="12">Cell membrane</location>
        <topology evidence="12">Multi-pass membrane protein</topology>
    </subcellularLocation>
    <subcellularLocation>
        <location evidence="1">Membrane</location>
        <topology evidence="1">Multi-pass membrane protein</topology>
    </subcellularLocation>
</comment>
<dbReference type="InterPro" id="IPR053952">
    <property type="entry name" value="K_trans_C"/>
</dbReference>
<comment type="similarity">
    <text evidence="2 12">Belongs to the HAK/KUP transporter (TC 2.A.72) family.</text>
</comment>
<dbReference type="InterPro" id="IPR023051">
    <property type="entry name" value="Kup"/>
</dbReference>
<gene>
    <name evidence="15" type="primary">trkD</name>
    <name evidence="12" type="synonym">kup</name>
    <name evidence="15" type="ORF">BLE401_13660</name>
</gene>
<proteinExistence type="inferred from homology"/>
<feature type="transmembrane region" description="Helical" evidence="12">
    <location>
        <begin position="219"/>
        <end position="239"/>
    </location>
</feature>
<keyword evidence="11 12" id="KW-0472">Membrane</keyword>
<feature type="transmembrane region" description="Helical" evidence="12">
    <location>
        <begin position="251"/>
        <end position="272"/>
    </location>
</feature>
<dbReference type="GO" id="GO:0015079">
    <property type="term" value="F:potassium ion transmembrane transporter activity"/>
    <property type="evidence" value="ECO:0007669"/>
    <property type="project" value="UniProtKB-UniRule"/>
</dbReference>
<feature type="transmembrane region" description="Helical" evidence="12">
    <location>
        <begin position="104"/>
        <end position="124"/>
    </location>
</feature>
<feature type="transmembrane region" description="Helical" evidence="12">
    <location>
        <begin position="428"/>
        <end position="445"/>
    </location>
</feature>
<feature type="transmembrane region" description="Helical" evidence="12">
    <location>
        <begin position="144"/>
        <end position="162"/>
    </location>
</feature>
<dbReference type="PANTHER" id="PTHR30540">
    <property type="entry name" value="OSMOTIC STRESS POTASSIUM TRANSPORTER"/>
    <property type="match status" value="1"/>
</dbReference>
<name>A0A2N9YJF4_9GAMM</name>
<dbReference type="Proteomes" id="UP000234271">
    <property type="component" value="Chromosome"/>
</dbReference>
<feature type="domain" description="K+ potassium transporter integral membrane" evidence="13">
    <location>
        <begin position="16"/>
        <end position="468"/>
    </location>
</feature>
<reference evidence="16" key="1">
    <citation type="submission" date="2016-12" db="EMBL/GenBank/DDBJ databases">
        <title>Complete Genome Sequence of Beggiatoa leptomitiformis D-401.</title>
        <authorList>
            <person name="Fomenkov A."/>
            <person name="Vincze T."/>
            <person name="Grabovich M."/>
            <person name="Anton B.P."/>
            <person name="Dubinina G."/>
            <person name="Orlova M."/>
            <person name="Belousova E."/>
            <person name="Roberts R.J."/>
        </authorList>
    </citation>
    <scope>NUCLEOTIDE SEQUENCE [LARGE SCALE GENOMIC DNA]</scope>
    <source>
        <strain evidence="16">D-401</strain>
    </source>
</reference>
<dbReference type="EMBL" id="CP018889">
    <property type="protein sequence ID" value="AUI70640.1"/>
    <property type="molecule type" value="Genomic_DNA"/>
</dbReference>
<keyword evidence="7 12" id="KW-0769">Symport</keyword>
<dbReference type="InterPro" id="IPR053951">
    <property type="entry name" value="K_trans_N"/>
</dbReference>
<evidence type="ECO:0000256" key="9">
    <source>
        <dbReference type="ARBA" id="ARBA00022989"/>
    </source>
</evidence>
<evidence type="ECO:0000256" key="12">
    <source>
        <dbReference type="HAMAP-Rule" id="MF_01522"/>
    </source>
</evidence>
<keyword evidence="6 12" id="KW-0812">Transmembrane</keyword>
<evidence type="ECO:0000256" key="5">
    <source>
        <dbReference type="ARBA" id="ARBA00022538"/>
    </source>
</evidence>
<evidence type="ECO:0000256" key="11">
    <source>
        <dbReference type="ARBA" id="ARBA00023136"/>
    </source>
</evidence>
<feature type="transmembrane region" description="Helical" evidence="12">
    <location>
        <begin position="292"/>
        <end position="314"/>
    </location>
</feature>